<protein>
    <submittedName>
        <fullName evidence="1">Uncharacterized protein</fullName>
    </submittedName>
</protein>
<evidence type="ECO:0000313" key="1">
    <source>
        <dbReference type="EMBL" id="MBX60000.1"/>
    </source>
</evidence>
<reference evidence="1" key="1">
    <citation type="submission" date="2018-02" db="EMBL/GenBank/DDBJ databases">
        <title>Rhizophora mucronata_Transcriptome.</title>
        <authorList>
            <person name="Meera S.P."/>
            <person name="Sreeshan A."/>
            <person name="Augustine A."/>
        </authorList>
    </citation>
    <scope>NUCLEOTIDE SEQUENCE</scope>
    <source>
        <tissue evidence="1">Leaf</tissue>
    </source>
</reference>
<sequence length="32" mass="3655">MDVSSFIYFPTISKAYTCSYIAMALSTRLVFK</sequence>
<name>A0A2P2PZ45_RHIMU</name>
<organism evidence="1">
    <name type="scientific">Rhizophora mucronata</name>
    <name type="common">Asiatic mangrove</name>
    <dbReference type="NCBI Taxonomy" id="61149"/>
    <lineage>
        <taxon>Eukaryota</taxon>
        <taxon>Viridiplantae</taxon>
        <taxon>Streptophyta</taxon>
        <taxon>Embryophyta</taxon>
        <taxon>Tracheophyta</taxon>
        <taxon>Spermatophyta</taxon>
        <taxon>Magnoliopsida</taxon>
        <taxon>eudicotyledons</taxon>
        <taxon>Gunneridae</taxon>
        <taxon>Pentapetalae</taxon>
        <taxon>rosids</taxon>
        <taxon>fabids</taxon>
        <taxon>Malpighiales</taxon>
        <taxon>Rhizophoraceae</taxon>
        <taxon>Rhizophora</taxon>
    </lineage>
</organism>
<dbReference type="AlphaFoldDB" id="A0A2P2PZ45"/>
<dbReference type="EMBL" id="GGEC01079516">
    <property type="protein sequence ID" value="MBX60000.1"/>
    <property type="molecule type" value="Transcribed_RNA"/>
</dbReference>
<proteinExistence type="predicted"/>
<accession>A0A2P2PZ45</accession>